<name>A0ABP1GAH9_9CHLO</name>
<feature type="signal peptide" evidence="1">
    <location>
        <begin position="1"/>
        <end position="19"/>
    </location>
</feature>
<proteinExistence type="predicted"/>
<dbReference type="EMBL" id="CAXHTA020000018">
    <property type="protein sequence ID" value="CAL5228325.1"/>
    <property type="molecule type" value="Genomic_DNA"/>
</dbReference>
<evidence type="ECO:0000313" key="3">
    <source>
        <dbReference type="Proteomes" id="UP001497392"/>
    </source>
</evidence>
<reference evidence="2 3" key="1">
    <citation type="submission" date="2024-06" db="EMBL/GenBank/DDBJ databases">
        <authorList>
            <person name="Kraege A."/>
            <person name="Thomma B."/>
        </authorList>
    </citation>
    <scope>NUCLEOTIDE SEQUENCE [LARGE SCALE GENOMIC DNA]</scope>
</reference>
<gene>
    <name evidence="2" type="primary">g11434</name>
    <name evidence="2" type="ORF">VP750_LOCUS10231</name>
</gene>
<comment type="caution">
    <text evidence="2">The sequence shown here is derived from an EMBL/GenBank/DDBJ whole genome shotgun (WGS) entry which is preliminary data.</text>
</comment>
<keyword evidence="3" id="KW-1185">Reference proteome</keyword>
<accession>A0ABP1GAH9</accession>
<dbReference type="Proteomes" id="UP001497392">
    <property type="component" value="Unassembled WGS sequence"/>
</dbReference>
<protein>
    <submittedName>
        <fullName evidence="2">G11434 protein</fullName>
    </submittedName>
</protein>
<feature type="chain" id="PRO_5045787899" evidence="1">
    <location>
        <begin position="20"/>
        <end position="140"/>
    </location>
</feature>
<organism evidence="2 3">
    <name type="scientific">Coccomyxa viridis</name>
    <dbReference type="NCBI Taxonomy" id="1274662"/>
    <lineage>
        <taxon>Eukaryota</taxon>
        <taxon>Viridiplantae</taxon>
        <taxon>Chlorophyta</taxon>
        <taxon>core chlorophytes</taxon>
        <taxon>Trebouxiophyceae</taxon>
        <taxon>Trebouxiophyceae incertae sedis</taxon>
        <taxon>Coccomyxaceae</taxon>
        <taxon>Coccomyxa</taxon>
    </lineage>
</organism>
<keyword evidence="1" id="KW-0732">Signal</keyword>
<evidence type="ECO:0000313" key="2">
    <source>
        <dbReference type="EMBL" id="CAL5228325.1"/>
    </source>
</evidence>
<sequence>MNYLLLALLGADLFSLGRCAGGAGASPCGSAGQPPCVDENGYNEACSNGTYSQIFYSYDDASAIDLLARDQQVYRKLCLPVPEGTYTIGGPCDPSADKACTPNAADGTTPLNQTARCSFTSILTSKKPGNDSYDRLMEHP</sequence>
<evidence type="ECO:0000256" key="1">
    <source>
        <dbReference type="SAM" id="SignalP"/>
    </source>
</evidence>